<accession>A0A914D2Z3</accession>
<protein>
    <submittedName>
        <fullName evidence="3">Uncharacterized protein</fullName>
    </submittedName>
</protein>
<dbReference type="WBParaSite" id="ACRNAN_scaffold17630.g29588.t1">
    <property type="protein sequence ID" value="ACRNAN_scaffold17630.g29588.t1"/>
    <property type="gene ID" value="ACRNAN_scaffold17630.g29588"/>
</dbReference>
<sequence length="30" mass="3477">IKVRKANRQYHDENGNTTMRMQDSKALIAS</sequence>
<organism evidence="2 3">
    <name type="scientific">Acrobeloides nanus</name>
    <dbReference type="NCBI Taxonomy" id="290746"/>
    <lineage>
        <taxon>Eukaryota</taxon>
        <taxon>Metazoa</taxon>
        <taxon>Ecdysozoa</taxon>
        <taxon>Nematoda</taxon>
        <taxon>Chromadorea</taxon>
        <taxon>Rhabditida</taxon>
        <taxon>Tylenchina</taxon>
        <taxon>Cephalobomorpha</taxon>
        <taxon>Cephaloboidea</taxon>
        <taxon>Cephalobidae</taxon>
        <taxon>Acrobeloides</taxon>
    </lineage>
</organism>
<evidence type="ECO:0000256" key="1">
    <source>
        <dbReference type="SAM" id="MobiDB-lite"/>
    </source>
</evidence>
<dbReference type="AlphaFoldDB" id="A0A914D2Z3"/>
<proteinExistence type="predicted"/>
<dbReference type="Proteomes" id="UP000887540">
    <property type="component" value="Unplaced"/>
</dbReference>
<keyword evidence="2" id="KW-1185">Reference proteome</keyword>
<evidence type="ECO:0000313" key="3">
    <source>
        <dbReference type="WBParaSite" id="ACRNAN_scaffold17630.g29588.t1"/>
    </source>
</evidence>
<feature type="region of interest" description="Disordered" evidence="1">
    <location>
        <begin position="1"/>
        <end position="30"/>
    </location>
</feature>
<name>A0A914D2Z3_9BILA</name>
<evidence type="ECO:0000313" key="2">
    <source>
        <dbReference type="Proteomes" id="UP000887540"/>
    </source>
</evidence>
<reference evidence="3" key="1">
    <citation type="submission" date="2022-11" db="UniProtKB">
        <authorList>
            <consortium name="WormBaseParasite"/>
        </authorList>
    </citation>
    <scope>IDENTIFICATION</scope>
</reference>